<evidence type="ECO:0000256" key="5">
    <source>
        <dbReference type="ARBA" id="ARBA00023002"/>
    </source>
</evidence>
<evidence type="ECO:0000313" key="8">
    <source>
        <dbReference type="EMBL" id="NYI86609.1"/>
    </source>
</evidence>
<name>A0A853AVD4_9PSEU</name>
<dbReference type="GO" id="GO:0003939">
    <property type="term" value="F:L-iditol 2-dehydrogenase (NAD+) activity"/>
    <property type="evidence" value="ECO:0007669"/>
    <property type="project" value="UniProtKB-EC"/>
</dbReference>
<dbReference type="InterPro" id="IPR013154">
    <property type="entry name" value="ADH-like_N"/>
</dbReference>
<evidence type="ECO:0000256" key="4">
    <source>
        <dbReference type="ARBA" id="ARBA00022833"/>
    </source>
</evidence>
<evidence type="ECO:0000256" key="3">
    <source>
        <dbReference type="ARBA" id="ARBA00022723"/>
    </source>
</evidence>
<dbReference type="Gene3D" id="3.40.50.720">
    <property type="entry name" value="NAD(P)-binding Rossmann-like Domain"/>
    <property type="match status" value="1"/>
</dbReference>
<dbReference type="EMBL" id="JACCFJ010000001">
    <property type="protein sequence ID" value="NYI86609.1"/>
    <property type="molecule type" value="Genomic_DNA"/>
</dbReference>
<comment type="similarity">
    <text evidence="2 6">Belongs to the zinc-containing alcohol dehydrogenase family.</text>
</comment>
<gene>
    <name evidence="8" type="ORF">HNR68_005239</name>
</gene>
<dbReference type="EC" id="1.1.1.14" evidence="8"/>
<evidence type="ECO:0000256" key="2">
    <source>
        <dbReference type="ARBA" id="ARBA00008072"/>
    </source>
</evidence>
<dbReference type="InterPro" id="IPR036291">
    <property type="entry name" value="NAD(P)-bd_dom_sf"/>
</dbReference>
<dbReference type="Proteomes" id="UP000587002">
    <property type="component" value="Unassembled WGS sequence"/>
</dbReference>
<dbReference type="PROSITE" id="PS00059">
    <property type="entry name" value="ADH_ZINC"/>
    <property type="match status" value="1"/>
</dbReference>
<comment type="caution">
    <text evidence="8">The sequence shown here is derived from an EMBL/GenBank/DDBJ whole genome shotgun (WGS) entry which is preliminary data.</text>
</comment>
<feature type="domain" description="Enoyl reductase (ER)" evidence="7">
    <location>
        <begin position="12"/>
        <end position="338"/>
    </location>
</feature>
<dbReference type="Gene3D" id="3.90.180.10">
    <property type="entry name" value="Medium-chain alcohol dehydrogenases, catalytic domain"/>
    <property type="match status" value="1"/>
</dbReference>
<dbReference type="CDD" id="cd05285">
    <property type="entry name" value="sorbitol_DH"/>
    <property type="match status" value="1"/>
</dbReference>
<dbReference type="PANTHER" id="PTHR43161:SF9">
    <property type="entry name" value="SORBITOL DEHYDROGENASE"/>
    <property type="match status" value="1"/>
</dbReference>
<dbReference type="InterPro" id="IPR013149">
    <property type="entry name" value="ADH-like_C"/>
</dbReference>
<keyword evidence="3 6" id="KW-0479">Metal-binding</keyword>
<reference evidence="8 9" key="1">
    <citation type="submission" date="2020-07" db="EMBL/GenBank/DDBJ databases">
        <title>Sequencing the genomes of 1000 actinobacteria strains.</title>
        <authorList>
            <person name="Klenk H.-P."/>
        </authorList>
    </citation>
    <scope>NUCLEOTIDE SEQUENCE [LARGE SCALE GENOMIC DNA]</scope>
    <source>
        <strain evidence="8 9">DSM 44065</strain>
    </source>
</reference>
<dbReference type="AlphaFoldDB" id="A0A853AVD4"/>
<keyword evidence="4 6" id="KW-0862">Zinc</keyword>
<dbReference type="SMART" id="SM00829">
    <property type="entry name" value="PKS_ER"/>
    <property type="match status" value="1"/>
</dbReference>
<evidence type="ECO:0000256" key="6">
    <source>
        <dbReference type="RuleBase" id="RU361277"/>
    </source>
</evidence>
<protein>
    <submittedName>
        <fullName evidence="8">L-iditol 2-dehydrogenase</fullName>
        <ecNumber evidence="8">1.1.1.14</ecNumber>
    </submittedName>
</protein>
<dbReference type="InterPro" id="IPR002328">
    <property type="entry name" value="ADH_Zn_CS"/>
</dbReference>
<dbReference type="PANTHER" id="PTHR43161">
    <property type="entry name" value="SORBITOL DEHYDROGENASE"/>
    <property type="match status" value="1"/>
</dbReference>
<evidence type="ECO:0000256" key="1">
    <source>
        <dbReference type="ARBA" id="ARBA00001947"/>
    </source>
</evidence>
<dbReference type="GO" id="GO:0008270">
    <property type="term" value="F:zinc ion binding"/>
    <property type="evidence" value="ECO:0007669"/>
    <property type="project" value="InterPro"/>
</dbReference>
<dbReference type="InterPro" id="IPR045306">
    <property type="entry name" value="SDH-like"/>
</dbReference>
<dbReference type="InterPro" id="IPR011032">
    <property type="entry name" value="GroES-like_sf"/>
</dbReference>
<dbReference type="InterPro" id="IPR020843">
    <property type="entry name" value="ER"/>
</dbReference>
<evidence type="ECO:0000313" key="9">
    <source>
        <dbReference type="Proteomes" id="UP000587002"/>
    </source>
</evidence>
<evidence type="ECO:0000259" key="7">
    <source>
        <dbReference type="SMART" id="SM00829"/>
    </source>
</evidence>
<keyword evidence="5 8" id="KW-0560">Oxidoreductase</keyword>
<proteinExistence type="inferred from homology"/>
<dbReference type="Pfam" id="PF00107">
    <property type="entry name" value="ADH_zinc_N"/>
    <property type="match status" value="1"/>
</dbReference>
<dbReference type="SUPFAM" id="SSF51735">
    <property type="entry name" value="NAD(P)-binding Rossmann-fold domains"/>
    <property type="match status" value="1"/>
</dbReference>
<comment type="cofactor">
    <cofactor evidence="1 6">
        <name>Zn(2+)</name>
        <dbReference type="ChEBI" id="CHEBI:29105"/>
    </cofactor>
</comment>
<dbReference type="SUPFAM" id="SSF50129">
    <property type="entry name" value="GroES-like"/>
    <property type="match status" value="1"/>
</dbReference>
<sequence length="342" mass="36019">MTAKTMRASVLRDVRDIGLEERPVPRPGPREVLVQVTSVGTCGSDTHYYEHGRIGPFVVEQPLVLGHEAGGVVVECGPEATRHAPGQRVAIEPGVPCSVCAQCRAGRYNLCPDMRFYATPPVDGAFCEYVVVHEEFAYAVPEAISDDAAGLLEPLSVGIWASRKGRVAPGSRVLVTGAGPIGLVATQAARAFGATEVVVTDVNPHRLALAEELGATGTIDVRSGSPAESGYEPEVLLECSGVPRAAADGVRALGRAGRAVLVGMGGDELPLPVSHLQNFEIELTGTFRYANTWPTAIALASSGAVDLDRLVTHRFGLAEVEQALTVSARDETAVKAVVRPQE</sequence>
<accession>A0A853AVD4</accession>
<organism evidence="8 9">
    <name type="scientific">Saccharopolyspora hordei</name>
    <dbReference type="NCBI Taxonomy" id="1838"/>
    <lineage>
        <taxon>Bacteria</taxon>
        <taxon>Bacillati</taxon>
        <taxon>Actinomycetota</taxon>
        <taxon>Actinomycetes</taxon>
        <taxon>Pseudonocardiales</taxon>
        <taxon>Pseudonocardiaceae</taxon>
        <taxon>Saccharopolyspora</taxon>
    </lineage>
</organism>
<keyword evidence="9" id="KW-1185">Reference proteome</keyword>
<dbReference type="Pfam" id="PF08240">
    <property type="entry name" value="ADH_N"/>
    <property type="match status" value="1"/>
</dbReference>